<evidence type="ECO:0000259" key="1">
    <source>
        <dbReference type="Pfam" id="PF13936"/>
    </source>
</evidence>
<gene>
    <name evidence="2" type="ORF">BD311DRAFT_661385</name>
</gene>
<dbReference type="InterPro" id="IPR025246">
    <property type="entry name" value="IS30-like_HTH"/>
</dbReference>
<dbReference type="Gene3D" id="1.10.10.10">
    <property type="entry name" value="Winged helix-like DNA-binding domain superfamily/Winged helix DNA-binding domain"/>
    <property type="match status" value="1"/>
</dbReference>
<sequence length="90" mass="10099">MPPAGICELSPSRRGAICILHSLGYSCREIAKQCNCAPSTVTYTVQRDRNYHTRNSLPRSGRPSTLTDRKIRLILHEVKKNRTTPYTGIA</sequence>
<evidence type="ECO:0000313" key="2">
    <source>
        <dbReference type="EMBL" id="TBU29481.1"/>
    </source>
</evidence>
<organism evidence="2">
    <name type="scientific">Dichomitus squalens</name>
    <dbReference type="NCBI Taxonomy" id="114155"/>
    <lineage>
        <taxon>Eukaryota</taxon>
        <taxon>Fungi</taxon>
        <taxon>Dikarya</taxon>
        <taxon>Basidiomycota</taxon>
        <taxon>Agaricomycotina</taxon>
        <taxon>Agaricomycetes</taxon>
        <taxon>Polyporales</taxon>
        <taxon>Polyporaceae</taxon>
        <taxon>Dichomitus</taxon>
    </lineage>
</organism>
<dbReference type="AlphaFoldDB" id="A0A4Q9MT05"/>
<dbReference type="InterPro" id="IPR036388">
    <property type="entry name" value="WH-like_DNA-bd_sf"/>
</dbReference>
<reference evidence="2" key="1">
    <citation type="submission" date="2019-01" db="EMBL/GenBank/DDBJ databases">
        <title>Draft genome sequences of three monokaryotic isolates of the white-rot basidiomycete fungus Dichomitus squalens.</title>
        <authorList>
            <consortium name="DOE Joint Genome Institute"/>
            <person name="Lopez S.C."/>
            <person name="Andreopoulos B."/>
            <person name="Pangilinan J."/>
            <person name="Lipzen A."/>
            <person name="Riley R."/>
            <person name="Ahrendt S."/>
            <person name="Ng V."/>
            <person name="Barry K."/>
            <person name="Daum C."/>
            <person name="Grigoriev I.V."/>
            <person name="Hilden K.S."/>
            <person name="Makela M.R."/>
            <person name="de Vries R.P."/>
        </authorList>
    </citation>
    <scope>NUCLEOTIDE SEQUENCE [LARGE SCALE GENOMIC DNA]</scope>
    <source>
        <strain evidence="2">OM18370.1</strain>
    </source>
</reference>
<dbReference type="SUPFAM" id="SSF46689">
    <property type="entry name" value="Homeodomain-like"/>
    <property type="match status" value="1"/>
</dbReference>
<feature type="non-terminal residue" evidence="2">
    <location>
        <position position="90"/>
    </location>
</feature>
<dbReference type="InterPro" id="IPR009057">
    <property type="entry name" value="Homeodomain-like_sf"/>
</dbReference>
<dbReference type="Pfam" id="PF13936">
    <property type="entry name" value="HTH_38"/>
    <property type="match status" value="1"/>
</dbReference>
<proteinExistence type="predicted"/>
<name>A0A4Q9MT05_9APHY</name>
<accession>A0A4Q9MT05</accession>
<dbReference type="EMBL" id="ML143413">
    <property type="protein sequence ID" value="TBU29481.1"/>
    <property type="molecule type" value="Genomic_DNA"/>
</dbReference>
<protein>
    <recommendedName>
        <fullName evidence="1">Transposase IS30-like HTH domain-containing protein</fullName>
    </recommendedName>
</protein>
<dbReference type="Proteomes" id="UP000292957">
    <property type="component" value="Unassembled WGS sequence"/>
</dbReference>
<feature type="domain" description="Transposase IS30-like HTH" evidence="1">
    <location>
        <begin position="9"/>
        <end position="47"/>
    </location>
</feature>
<dbReference type="OrthoDB" id="2417635at2759"/>